<organism evidence="2 3">
    <name type="scientific">Luteimonas endophytica</name>
    <dbReference type="NCBI Taxonomy" id="3042023"/>
    <lineage>
        <taxon>Bacteria</taxon>
        <taxon>Pseudomonadati</taxon>
        <taxon>Pseudomonadota</taxon>
        <taxon>Gammaproteobacteria</taxon>
        <taxon>Lysobacterales</taxon>
        <taxon>Lysobacteraceae</taxon>
        <taxon>Luteimonas</taxon>
    </lineage>
</organism>
<gene>
    <name evidence="2" type="ORF">QFW77_10090</name>
</gene>
<comment type="caution">
    <text evidence="2">The sequence shown here is derived from an EMBL/GenBank/DDBJ whole genome shotgun (WGS) entry which is preliminary data.</text>
</comment>
<keyword evidence="1" id="KW-1133">Transmembrane helix</keyword>
<dbReference type="Proteomes" id="UP001156940">
    <property type="component" value="Unassembled WGS sequence"/>
</dbReference>
<keyword evidence="3" id="KW-1185">Reference proteome</keyword>
<sequence>MEISQRRNANRIRFAFGQDELQYSLEDRSGSRSFSVPYIETSRDRQTLVERNQWLGNVGLLWLAIGAVLTAASFAGEGGGSISIWLWVGAACYAIYRYRVTRFTIVPSDKGNLLVIDDTEGERILQEIASRRADQFRREYDFMPEGESPDQHRSRFKWLHREGALSDEELEQRLAAIRADETNVGHPVRPESSSLLN</sequence>
<protein>
    <submittedName>
        <fullName evidence="2">Uncharacterized protein</fullName>
    </submittedName>
</protein>
<dbReference type="EMBL" id="JARXRM010000031">
    <property type="protein sequence ID" value="MDH5823333.1"/>
    <property type="molecule type" value="Genomic_DNA"/>
</dbReference>
<evidence type="ECO:0000256" key="1">
    <source>
        <dbReference type="SAM" id="Phobius"/>
    </source>
</evidence>
<keyword evidence="1" id="KW-0812">Transmembrane</keyword>
<keyword evidence="1" id="KW-0472">Membrane</keyword>
<feature type="transmembrane region" description="Helical" evidence="1">
    <location>
        <begin position="54"/>
        <end position="76"/>
    </location>
</feature>
<evidence type="ECO:0000313" key="2">
    <source>
        <dbReference type="EMBL" id="MDH5823333.1"/>
    </source>
</evidence>
<name>A0ABT6JAY0_9GAMM</name>
<dbReference type="RefSeq" id="WP_280574493.1">
    <property type="nucleotide sequence ID" value="NZ_JARXRM010000031.1"/>
</dbReference>
<proteinExistence type="predicted"/>
<feature type="transmembrane region" description="Helical" evidence="1">
    <location>
        <begin position="82"/>
        <end position="100"/>
    </location>
</feature>
<reference evidence="2 3" key="1">
    <citation type="submission" date="2023-04" db="EMBL/GenBank/DDBJ databases">
        <title>Luteimonas endophyticus RD2P54.</title>
        <authorList>
            <person name="Sun J.-Q."/>
        </authorList>
    </citation>
    <scope>NUCLEOTIDE SEQUENCE [LARGE SCALE GENOMIC DNA]</scope>
    <source>
        <strain evidence="2 3">RD2P54</strain>
    </source>
</reference>
<accession>A0ABT6JAY0</accession>
<evidence type="ECO:0000313" key="3">
    <source>
        <dbReference type="Proteomes" id="UP001156940"/>
    </source>
</evidence>